<keyword evidence="5" id="KW-0028">Amino-acid biosynthesis</keyword>
<evidence type="ECO:0000256" key="9">
    <source>
        <dbReference type="SAM" id="MobiDB-lite"/>
    </source>
</evidence>
<dbReference type="PANTHER" id="PTHR45753">
    <property type="entry name" value="ORNITHINE CARBAMOYLTRANSFERASE, MITOCHONDRIAL"/>
    <property type="match status" value="1"/>
</dbReference>
<dbReference type="STRING" id="983966.A0A1E4S4X0"/>
<dbReference type="PANTHER" id="PTHR45753:SF3">
    <property type="entry name" value="ORNITHINE TRANSCARBAMYLASE, MITOCHONDRIAL"/>
    <property type="match status" value="1"/>
</dbReference>
<dbReference type="PRINTS" id="PR00100">
    <property type="entry name" value="AOTCASE"/>
</dbReference>
<keyword evidence="13" id="KW-1185">Reference proteome</keyword>
<dbReference type="FunFam" id="3.40.50.1370:FF:000017">
    <property type="entry name" value="Ornithine carbamoyltransferase"/>
    <property type="match status" value="1"/>
</dbReference>
<evidence type="ECO:0000256" key="7">
    <source>
        <dbReference type="ARBA" id="ARBA00033269"/>
    </source>
</evidence>
<dbReference type="EMBL" id="KV453928">
    <property type="protein sequence ID" value="ODV74541.1"/>
    <property type="molecule type" value="Genomic_DNA"/>
</dbReference>
<feature type="coiled-coil region" evidence="8">
    <location>
        <begin position="184"/>
        <end position="218"/>
    </location>
</feature>
<dbReference type="Proteomes" id="UP000094389">
    <property type="component" value="Unassembled WGS sequence"/>
</dbReference>
<protein>
    <recommendedName>
        <fullName evidence="3">ornithine carbamoyltransferase</fullName>
        <ecNumber evidence="3">2.1.3.3</ecNumber>
    </recommendedName>
    <alternativeName>
        <fullName evidence="7">Ornithine transcarbamylase</fullName>
    </alternativeName>
</protein>
<dbReference type="GO" id="GO:0005739">
    <property type="term" value="C:mitochondrion"/>
    <property type="evidence" value="ECO:0007669"/>
    <property type="project" value="TreeGrafter"/>
</dbReference>
<evidence type="ECO:0000259" key="10">
    <source>
        <dbReference type="Pfam" id="PF00185"/>
    </source>
</evidence>
<dbReference type="Pfam" id="PF02729">
    <property type="entry name" value="OTCace_N"/>
    <property type="match status" value="1"/>
</dbReference>
<proteinExistence type="inferred from homology"/>
<dbReference type="EC" id="2.1.3.3" evidence="3"/>
<evidence type="ECO:0000313" key="12">
    <source>
        <dbReference type="EMBL" id="ODV74541.1"/>
    </source>
</evidence>
<organism evidence="12 13">
    <name type="scientific">Cyberlindnera jadinii (strain ATCC 18201 / CBS 1600 / BCRC 20928 / JCM 3617 / NBRC 0987 / NRRL Y-1542)</name>
    <name type="common">Torula yeast</name>
    <name type="synonym">Candida utilis</name>
    <dbReference type="NCBI Taxonomy" id="983966"/>
    <lineage>
        <taxon>Eukaryota</taxon>
        <taxon>Fungi</taxon>
        <taxon>Dikarya</taxon>
        <taxon>Ascomycota</taxon>
        <taxon>Saccharomycotina</taxon>
        <taxon>Saccharomycetes</taxon>
        <taxon>Phaffomycetales</taxon>
        <taxon>Phaffomycetaceae</taxon>
        <taxon>Cyberlindnera</taxon>
    </lineage>
</organism>
<feature type="compositionally biased region" description="Basic and acidic residues" evidence="9">
    <location>
        <begin position="11"/>
        <end position="27"/>
    </location>
</feature>
<evidence type="ECO:0000256" key="4">
    <source>
        <dbReference type="ARBA" id="ARBA00022571"/>
    </source>
</evidence>
<dbReference type="Gene3D" id="3.40.50.1370">
    <property type="entry name" value="Aspartate/ornithine carbamoyltransferase"/>
    <property type="match status" value="2"/>
</dbReference>
<name>A0A1E4S4X0_CYBJN</name>
<comment type="similarity">
    <text evidence="2">Belongs to the aspartate/ornithine carbamoyltransferase superfamily. OTCase family.</text>
</comment>
<evidence type="ECO:0000256" key="3">
    <source>
        <dbReference type="ARBA" id="ARBA00013007"/>
    </source>
</evidence>
<dbReference type="PROSITE" id="PS00097">
    <property type="entry name" value="CARBAMOYLTRANSFERASE"/>
    <property type="match status" value="1"/>
</dbReference>
<evidence type="ECO:0000256" key="5">
    <source>
        <dbReference type="ARBA" id="ARBA00022605"/>
    </source>
</evidence>
<dbReference type="FunFam" id="3.40.50.1370:FF:000009">
    <property type="entry name" value="Ornithine carbamoyltransferase, mitochondrial"/>
    <property type="match status" value="1"/>
</dbReference>
<keyword evidence="4" id="KW-0055">Arginine biosynthesis</keyword>
<feature type="region of interest" description="Disordered" evidence="9">
    <location>
        <begin position="1"/>
        <end position="46"/>
    </location>
</feature>
<dbReference type="SUPFAM" id="SSF53671">
    <property type="entry name" value="Aspartate/ornithine carbamoyltransferase"/>
    <property type="match status" value="1"/>
</dbReference>
<dbReference type="NCBIfam" id="TIGR00658">
    <property type="entry name" value="orni_carb_tr"/>
    <property type="match status" value="1"/>
</dbReference>
<feature type="compositionally biased region" description="Basic residues" evidence="9">
    <location>
        <begin position="36"/>
        <end position="46"/>
    </location>
</feature>
<comment type="pathway">
    <text evidence="1">Amino-acid biosynthesis; L-arginine biosynthesis; L-arginine from L-ornithine and carbamoyl phosphate: step 1/3.</text>
</comment>
<dbReference type="GO" id="GO:0016597">
    <property type="term" value="F:amino acid binding"/>
    <property type="evidence" value="ECO:0007669"/>
    <property type="project" value="InterPro"/>
</dbReference>
<dbReference type="RefSeq" id="XP_020071580.1">
    <property type="nucleotide sequence ID" value="XM_020213650.1"/>
</dbReference>
<dbReference type="GeneID" id="30988046"/>
<evidence type="ECO:0000256" key="2">
    <source>
        <dbReference type="ARBA" id="ARBA00007805"/>
    </source>
</evidence>
<dbReference type="GO" id="GO:0019240">
    <property type="term" value="P:citrulline biosynthetic process"/>
    <property type="evidence" value="ECO:0007669"/>
    <property type="project" value="TreeGrafter"/>
</dbReference>
<dbReference type="OrthoDB" id="10252326at2759"/>
<dbReference type="InterPro" id="IPR036901">
    <property type="entry name" value="Asp/Orn_carbamoylTrfase_sf"/>
</dbReference>
<evidence type="ECO:0000256" key="1">
    <source>
        <dbReference type="ARBA" id="ARBA00004975"/>
    </source>
</evidence>
<evidence type="ECO:0000256" key="8">
    <source>
        <dbReference type="SAM" id="Coils"/>
    </source>
</evidence>
<keyword evidence="8" id="KW-0175">Coiled coil</keyword>
<dbReference type="InterPro" id="IPR006131">
    <property type="entry name" value="Asp_carbamoyltransf_Asp/Orn-bd"/>
</dbReference>
<accession>A0A1E4S4X0</accession>
<evidence type="ECO:0000313" key="13">
    <source>
        <dbReference type="Proteomes" id="UP000094389"/>
    </source>
</evidence>
<sequence length="545" mass="61256">MSLRKPKSVIIKHDESDSSGGGEDHNETISSSVRQVKARKKKGRAKKVTVNKGFEDEDDVEAGLSAEVKLAKRPVPLFEEYKDDVGGYMNEIREKMSKAKEYITVPVEDDAILEPEEDPLDDGMLPLTTKDAEMQRKLRDMEIKESMYDLELDFEGEADTGGTAIKMNLLPDGKDYKSELELEIQRLEMSRQERLESLEELSSKRAEWNVQLVQLANERMFSSSSSSKIRHLVSISDLTTKEFNHLVDKAIAYKAVVKKNDINDIRAQHDKLLGKTVALIFSKRSTRTRLSSEGASAFFGAQPMFLGKDDIQLGVNESWYDTTKVISSMVSAVFARVNSHDEILQLTKHSDVPIINSLCDKYHPLQAITDIMTIRETFPETKGLKLAWIGDANNVINDLFIASLRSGIDVAIATPQGIEIDPSVVEKAKEVANETGTSFFLSHDPLEVSKGSNILVTDTFVSMGEESQTEQKLKQFKGFQISKEHTQLAAPNWKFMHCLPRHKEEVTDEVFYSENSVVFPEAENRLYAAISVLDTFVINKGDFTK</sequence>
<dbReference type="InterPro" id="IPR002292">
    <property type="entry name" value="Orn/put_carbamltrans"/>
</dbReference>
<dbReference type="InterPro" id="IPR006130">
    <property type="entry name" value="Asp/Orn_carbamoylTrfase"/>
</dbReference>
<feature type="domain" description="Aspartate/ornithine carbamoyltransferase carbamoyl-P binding" evidence="11">
    <location>
        <begin position="230"/>
        <end position="376"/>
    </location>
</feature>
<dbReference type="Pfam" id="PF00185">
    <property type="entry name" value="OTCace"/>
    <property type="match status" value="1"/>
</dbReference>
<dbReference type="GO" id="GO:0042450">
    <property type="term" value="P:L-arginine biosynthetic process via ornithine"/>
    <property type="evidence" value="ECO:0007669"/>
    <property type="project" value="TreeGrafter"/>
</dbReference>
<dbReference type="NCBIfam" id="NF001986">
    <property type="entry name" value="PRK00779.1"/>
    <property type="match status" value="1"/>
</dbReference>
<gene>
    <name evidence="12" type="ORF">CYBJADRAFT_161946</name>
</gene>
<dbReference type="GO" id="GO:0004585">
    <property type="term" value="F:ornithine carbamoyltransferase activity"/>
    <property type="evidence" value="ECO:0007669"/>
    <property type="project" value="UniProtKB-EC"/>
</dbReference>
<dbReference type="InterPro" id="IPR006132">
    <property type="entry name" value="Asp/Orn_carbamoyltranf_P-bd"/>
</dbReference>
<evidence type="ECO:0000259" key="11">
    <source>
        <dbReference type="Pfam" id="PF02729"/>
    </source>
</evidence>
<keyword evidence="6 12" id="KW-0808">Transferase</keyword>
<feature type="domain" description="Aspartate/ornithine carbamoyltransferase Asp/Orn-binding" evidence="10">
    <location>
        <begin position="382"/>
        <end position="534"/>
    </location>
</feature>
<reference evidence="12 13" key="1">
    <citation type="journal article" date="2016" name="Proc. Natl. Acad. Sci. U.S.A.">
        <title>Comparative genomics of biotechnologically important yeasts.</title>
        <authorList>
            <person name="Riley R."/>
            <person name="Haridas S."/>
            <person name="Wolfe K.H."/>
            <person name="Lopes M.R."/>
            <person name="Hittinger C.T."/>
            <person name="Goeker M."/>
            <person name="Salamov A.A."/>
            <person name="Wisecaver J.H."/>
            <person name="Long T.M."/>
            <person name="Calvey C.H."/>
            <person name="Aerts A.L."/>
            <person name="Barry K.W."/>
            <person name="Choi C."/>
            <person name="Clum A."/>
            <person name="Coughlan A.Y."/>
            <person name="Deshpande S."/>
            <person name="Douglass A.P."/>
            <person name="Hanson S.J."/>
            <person name="Klenk H.-P."/>
            <person name="LaButti K.M."/>
            <person name="Lapidus A."/>
            <person name="Lindquist E.A."/>
            <person name="Lipzen A.M."/>
            <person name="Meier-Kolthoff J.P."/>
            <person name="Ohm R.A."/>
            <person name="Otillar R.P."/>
            <person name="Pangilinan J.L."/>
            <person name="Peng Y."/>
            <person name="Rokas A."/>
            <person name="Rosa C.A."/>
            <person name="Scheuner C."/>
            <person name="Sibirny A.A."/>
            <person name="Slot J.C."/>
            <person name="Stielow J.B."/>
            <person name="Sun H."/>
            <person name="Kurtzman C.P."/>
            <person name="Blackwell M."/>
            <person name="Grigoriev I.V."/>
            <person name="Jeffries T.W."/>
        </authorList>
    </citation>
    <scope>NUCLEOTIDE SEQUENCE [LARGE SCALE GENOMIC DNA]</scope>
    <source>
        <strain evidence="13">ATCC 18201 / CBS 1600 / BCRC 20928 / JCM 3617 / NBRC 0987 / NRRL Y-1542</strain>
    </source>
</reference>
<dbReference type="PRINTS" id="PR00102">
    <property type="entry name" value="OTCASE"/>
</dbReference>
<dbReference type="AlphaFoldDB" id="A0A1E4S4X0"/>
<evidence type="ECO:0000256" key="6">
    <source>
        <dbReference type="ARBA" id="ARBA00022679"/>
    </source>
</evidence>